<gene>
    <name evidence="10" type="ORF">Phou_040480</name>
</gene>
<reference evidence="10 11" key="2">
    <citation type="submission" date="2020-03" db="EMBL/GenBank/DDBJ databases">
        <authorList>
            <person name="Ichikawa N."/>
            <person name="Kimura A."/>
            <person name="Kitahashi Y."/>
            <person name="Uohara A."/>
        </authorList>
    </citation>
    <scope>NUCLEOTIDE SEQUENCE [LARGE SCALE GENOMIC DNA]</scope>
    <source>
        <strain evidence="10 11">NBRC 108639</strain>
    </source>
</reference>
<dbReference type="Proteomes" id="UP000482800">
    <property type="component" value="Unassembled WGS sequence"/>
</dbReference>
<organism evidence="10 11">
    <name type="scientific">Phytohabitans houttuyneae</name>
    <dbReference type="NCBI Taxonomy" id="1076126"/>
    <lineage>
        <taxon>Bacteria</taxon>
        <taxon>Bacillati</taxon>
        <taxon>Actinomycetota</taxon>
        <taxon>Actinomycetes</taxon>
        <taxon>Micromonosporales</taxon>
        <taxon>Micromonosporaceae</taxon>
    </lineage>
</organism>
<keyword evidence="4" id="KW-0479">Metal-binding</keyword>
<keyword evidence="11" id="KW-1185">Reference proteome</keyword>
<dbReference type="RefSeq" id="WP_173057342.1">
    <property type="nucleotide sequence ID" value="NZ_BAABGO010000011.1"/>
</dbReference>
<comment type="caution">
    <text evidence="10">The sequence shown here is derived from an EMBL/GenBank/DDBJ whole genome shotgun (WGS) entry which is preliminary data.</text>
</comment>
<dbReference type="EMBL" id="BLPF01000001">
    <property type="protein sequence ID" value="GFJ79868.1"/>
    <property type="molecule type" value="Genomic_DNA"/>
</dbReference>
<evidence type="ECO:0000256" key="8">
    <source>
        <dbReference type="ARBA" id="ARBA00023204"/>
    </source>
</evidence>
<accession>A0A6V8KBT5</accession>
<dbReference type="Gene3D" id="3.60.10.10">
    <property type="entry name" value="Endonuclease/exonuclease/phosphatase"/>
    <property type="match status" value="1"/>
</dbReference>
<evidence type="ECO:0000256" key="5">
    <source>
        <dbReference type="ARBA" id="ARBA00022763"/>
    </source>
</evidence>
<dbReference type="InterPro" id="IPR036691">
    <property type="entry name" value="Endo/exonu/phosph_ase_sf"/>
</dbReference>
<evidence type="ECO:0000256" key="3">
    <source>
        <dbReference type="ARBA" id="ARBA00022722"/>
    </source>
</evidence>
<evidence type="ECO:0000256" key="2">
    <source>
        <dbReference type="ARBA" id="ARBA00001946"/>
    </source>
</evidence>
<evidence type="ECO:0000256" key="6">
    <source>
        <dbReference type="ARBA" id="ARBA00022801"/>
    </source>
</evidence>
<keyword evidence="8" id="KW-0234">DNA repair</keyword>
<comment type="cofactor">
    <cofactor evidence="2">
        <name>Mg(2+)</name>
        <dbReference type="ChEBI" id="CHEBI:18420"/>
    </cofactor>
</comment>
<dbReference type="Pfam" id="PF03372">
    <property type="entry name" value="Exo_endo_phos"/>
    <property type="match status" value="1"/>
</dbReference>
<evidence type="ECO:0000256" key="7">
    <source>
        <dbReference type="ARBA" id="ARBA00022842"/>
    </source>
</evidence>
<comment type="cofactor">
    <cofactor evidence="1">
        <name>Mn(2+)</name>
        <dbReference type="ChEBI" id="CHEBI:29035"/>
    </cofactor>
</comment>
<evidence type="ECO:0000313" key="10">
    <source>
        <dbReference type="EMBL" id="GFJ79868.1"/>
    </source>
</evidence>
<evidence type="ECO:0000259" key="9">
    <source>
        <dbReference type="Pfam" id="PF03372"/>
    </source>
</evidence>
<keyword evidence="7" id="KW-0460">Magnesium</keyword>
<keyword evidence="6" id="KW-0378">Hydrolase</keyword>
<evidence type="ECO:0000256" key="4">
    <source>
        <dbReference type="ARBA" id="ARBA00022723"/>
    </source>
</evidence>
<dbReference type="InterPro" id="IPR051547">
    <property type="entry name" value="TDP2-like"/>
</dbReference>
<dbReference type="GO" id="GO:0070260">
    <property type="term" value="F:5'-tyrosyl-DNA phosphodiesterase activity"/>
    <property type="evidence" value="ECO:0007669"/>
    <property type="project" value="TreeGrafter"/>
</dbReference>
<keyword evidence="3" id="KW-0540">Nuclease</keyword>
<evidence type="ECO:0000313" key="11">
    <source>
        <dbReference type="Proteomes" id="UP000482800"/>
    </source>
</evidence>
<dbReference type="InterPro" id="IPR005135">
    <property type="entry name" value="Endo/exonuclease/phosphatase"/>
</dbReference>
<feature type="domain" description="Endonuclease/exonuclease/phosphatase" evidence="9">
    <location>
        <begin position="4"/>
        <end position="251"/>
    </location>
</feature>
<reference evidence="10 11" key="1">
    <citation type="submission" date="2020-03" db="EMBL/GenBank/DDBJ databases">
        <title>Whole genome shotgun sequence of Phytohabitans houttuyneae NBRC 108639.</title>
        <authorList>
            <person name="Komaki H."/>
            <person name="Tamura T."/>
        </authorList>
    </citation>
    <scope>NUCLEOTIDE SEQUENCE [LARGE SCALE GENOMIC DNA]</scope>
    <source>
        <strain evidence="10 11">NBRC 108639</strain>
    </source>
</reference>
<evidence type="ECO:0000256" key="1">
    <source>
        <dbReference type="ARBA" id="ARBA00001936"/>
    </source>
</evidence>
<name>A0A6V8KBT5_9ACTN</name>
<dbReference type="GO" id="GO:0004519">
    <property type="term" value="F:endonuclease activity"/>
    <property type="evidence" value="ECO:0007669"/>
    <property type="project" value="UniProtKB-KW"/>
</dbReference>
<dbReference type="PANTHER" id="PTHR15822:SF4">
    <property type="entry name" value="TYROSYL-DNA PHOSPHODIESTERASE 2"/>
    <property type="match status" value="1"/>
</dbReference>
<proteinExistence type="predicted"/>
<dbReference type="PANTHER" id="PTHR15822">
    <property type="entry name" value="TRAF AND TNF RECEPTOR-ASSOCIATED PROTEIN"/>
    <property type="match status" value="1"/>
</dbReference>
<keyword evidence="10" id="KW-0255">Endonuclease</keyword>
<dbReference type="GO" id="GO:0006302">
    <property type="term" value="P:double-strand break repair"/>
    <property type="evidence" value="ECO:0007669"/>
    <property type="project" value="TreeGrafter"/>
</dbReference>
<sequence>MRVATLNLWCQHGDWSARRDVLTAGFAELRPDLIAFQESIVTDDYDQIADLLGDGYELHHGGGRTPRDGAGTTIASRWPIAKVHERDLSVTARVDPAEPWIGRVYAAEIDGPEPLLFVNHKPSYPLHMELERELQAVVTARMVEDLVGADLPHVVLAGDFDATPDAASIRFWSGKQSLQGVSVCYRDAWEQAHPGEAGYTFTTGNPLMGWDWDRRIDYIFVRCEAKGPTLRIDRCERLFAEPVDGVWASDHFGLVADLSLAASRT</sequence>
<dbReference type="GO" id="GO:0005737">
    <property type="term" value="C:cytoplasm"/>
    <property type="evidence" value="ECO:0007669"/>
    <property type="project" value="TreeGrafter"/>
</dbReference>
<protein>
    <submittedName>
        <fullName evidence="10">Endonuclease</fullName>
    </submittedName>
</protein>
<dbReference type="GO" id="GO:0003697">
    <property type="term" value="F:single-stranded DNA binding"/>
    <property type="evidence" value="ECO:0007669"/>
    <property type="project" value="TreeGrafter"/>
</dbReference>
<dbReference type="GO" id="GO:0046872">
    <property type="term" value="F:metal ion binding"/>
    <property type="evidence" value="ECO:0007669"/>
    <property type="project" value="UniProtKB-KW"/>
</dbReference>
<dbReference type="SUPFAM" id="SSF56219">
    <property type="entry name" value="DNase I-like"/>
    <property type="match status" value="1"/>
</dbReference>
<keyword evidence="5" id="KW-0227">DNA damage</keyword>
<dbReference type="AlphaFoldDB" id="A0A6V8KBT5"/>